<feature type="transmembrane region" description="Helical" evidence="1">
    <location>
        <begin position="173"/>
        <end position="196"/>
    </location>
</feature>
<sequence length="393" mass="47559">MLFFLISFSFCINNTNSGNQLTVKAHRMFSLYALFFIFIFFIGFRGYIYTDWNVYGKVFEETPSFFSIREKRDNFLKKHDSWNIGYLYFTIFCKTISSNYFVFQAISFIIDFIILYYFFKYYFIDIKLIFMSFVFFFLFGGVLGFGLEVNLMRNAKAMMCFLVSIRYIEKKKIQFFLFLNLLGFTFHTIALLFLPFYFILNKSFPRRLILLLFIIGNGIYLLHIQWLKEFLQFFNESIHTPFYSLIEVYLRMKKYSGEWGLSVGYIERTFSFLAVFLFEKRLLEHNKKNKIIINSFYIFIFIYLYCSEISIILNRVGLLFSFGYWILFPQIYFLTSGKRKKYFLLIFLIYGLLKCSTCNSLFFHYENALLPHKTYEQRYPLMKNFSNYLDDQL</sequence>
<feature type="transmembrane region" description="Helical" evidence="1">
    <location>
        <begin position="318"/>
        <end position="335"/>
    </location>
</feature>
<dbReference type="EMBL" id="CP002696">
    <property type="protein sequence ID" value="AEE15884.1"/>
    <property type="molecule type" value="Genomic_DNA"/>
</dbReference>
<dbReference type="InterPro" id="IPR049458">
    <property type="entry name" value="EpsG-like"/>
</dbReference>
<protein>
    <recommendedName>
        <fullName evidence="4">EpsG family protein</fullName>
    </recommendedName>
</protein>
<evidence type="ECO:0000313" key="2">
    <source>
        <dbReference type="EMBL" id="AEE15884.1"/>
    </source>
</evidence>
<dbReference type="KEGG" id="tbe:Trebr_0440"/>
<feature type="transmembrane region" description="Helical" evidence="1">
    <location>
        <begin position="291"/>
        <end position="312"/>
    </location>
</feature>
<reference evidence="3" key="1">
    <citation type="submission" date="2011-04" db="EMBL/GenBank/DDBJ databases">
        <title>The complete genome of Treponema brennaborense DSM 12168.</title>
        <authorList>
            <person name="Lucas S."/>
            <person name="Han J."/>
            <person name="Lapidus A."/>
            <person name="Bruce D."/>
            <person name="Goodwin L."/>
            <person name="Pitluck S."/>
            <person name="Peters L."/>
            <person name="Kyrpides N."/>
            <person name="Mavromatis K."/>
            <person name="Ivanova N."/>
            <person name="Mikhailova N."/>
            <person name="Pagani I."/>
            <person name="Teshima H."/>
            <person name="Detter J.C."/>
            <person name="Tapia R."/>
            <person name="Han C."/>
            <person name="Land M."/>
            <person name="Hauser L."/>
            <person name="Markowitz V."/>
            <person name="Cheng J.-F."/>
            <person name="Hugenholtz P."/>
            <person name="Woyke T."/>
            <person name="Wu D."/>
            <person name="Gronow S."/>
            <person name="Wellnitz S."/>
            <person name="Brambilla E."/>
            <person name="Klenk H.-P."/>
            <person name="Eisen J.A."/>
        </authorList>
    </citation>
    <scope>NUCLEOTIDE SEQUENCE [LARGE SCALE GENOMIC DNA]</scope>
    <source>
        <strain evidence="3">DSM 12168 / CIP 105900 / DD5/3</strain>
    </source>
</reference>
<name>F4LNN0_TREBD</name>
<feature type="transmembrane region" description="Helical" evidence="1">
    <location>
        <begin position="100"/>
        <end position="119"/>
    </location>
</feature>
<organism evidence="2 3">
    <name type="scientific">Treponema brennaborense (strain DSM 12168 / CIP 105900 / DD5/3)</name>
    <dbReference type="NCBI Taxonomy" id="906968"/>
    <lineage>
        <taxon>Bacteria</taxon>
        <taxon>Pseudomonadati</taxon>
        <taxon>Spirochaetota</taxon>
        <taxon>Spirochaetia</taxon>
        <taxon>Spirochaetales</taxon>
        <taxon>Treponemataceae</taxon>
        <taxon>Treponema</taxon>
    </lineage>
</organism>
<feature type="transmembrane region" description="Helical" evidence="1">
    <location>
        <begin position="29"/>
        <end position="48"/>
    </location>
</feature>
<dbReference type="eggNOG" id="ENOG502Z83D">
    <property type="taxonomic scope" value="Bacteria"/>
</dbReference>
<evidence type="ECO:0000313" key="3">
    <source>
        <dbReference type="Proteomes" id="UP000006546"/>
    </source>
</evidence>
<accession>F4LNN0</accession>
<keyword evidence="1" id="KW-0812">Transmembrane</keyword>
<dbReference type="AlphaFoldDB" id="F4LNN0"/>
<keyword evidence="3" id="KW-1185">Reference proteome</keyword>
<dbReference type="STRING" id="906968.Trebr_0440"/>
<evidence type="ECO:0000256" key="1">
    <source>
        <dbReference type="SAM" id="Phobius"/>
    </source>
</evidence>
<keyword evidence="1" id="KW-1133">Transmembrane helix</keyword>
<gene>
    <name evidence="2" type="ordered locus">Trebr_0440</name>
</gene>
<keyword evidence="1" id="KW-0472">Membrane</keyword>
<dbReference type="HOGENOM" id="CLU_058795_0_0_12"/>
<feature type="transmembrane region" description="Helical" evidence="1">
    <location>
        <begin position="342"/>
        <end position="365"/>
    </location>
</feature>
<proteinExistence type="predicted"/>
<feature type="transmembrane region" description="Helical" evidence="1">
    <location>
        <begin position="208"/>
        <end position="227"/>
    </location>
</feature>
<feature type="transmembrane region" description="Helical" evidence="1">
    <location>
        <begin position="128"/>
        <end position="147"/>
    </location>
</feature>
<dbReference type="Pfam" id="PF14897">
    <property type="entry name" value="EpsG"/>
    <property type="match status" value="1"/>
</dbReference>
<dbReference type="Proteomes" id="UP000006546">
    <property type="component" value="Chromosome"/>
</dbReference>
<evidence type="ECO:0008006" key="4">
    <source>
        <dbReference type="Google" id="ProtNLM"/>
    </source>
</evidence>